<sequence length="253" mass="25566">MSESYVPVPPSGFEPAANDEPGKVDTAKQEAADLKDTAAEQVGNVAGTAKEEAGNVAREAKSQAKDLYLQSQQQLKEQAGVQQQRVASGLRSLGDELGEMASSSENSGLASDLVRQVSERAGSAASWLDARDPGSLLAEVKSYARRKPGTFIAVAAVAGVVAGRLTRALAGSAADEKQAAEAASASGTPAASAPVVTAPVVPVPDPAADGVADAPFTGAPAYSGTAGVVDDTPLYTERVASFGDDLPADGSQR</sequence>
<evidence type="ECO:0000313" key="2">
    <source>
        <dbReference type="EMBL" id="MCS5735221.1"/>
    </source>
</evidence>
<dbReference type="Proteomes" id="UP001165586">
    <property type="component" value="Unassembled WGS sequence"/>
</dbReference>
<accession>A0ABT2H5M4</accession>
<reference evidence="2" key="1">
    <citation type="submission" date="2022-08" db="EMBL/GenBank/DDBJ databases">
        <authorList>
            <person name="Deng Y."/>
            <person name="Han X.-F."/>
            <person name="Zhang Y.-Q."/>
        </authorList>
    </citation>
    <scope>NUCLEOTIDE SEQUENCE</scope>
    <source>
        <strain evidence="2">CPCC 203386</strain>
    </source>
</reference>
<feature type="compositionally biased region" description="Low complexity" evidence="1">
    <location>
        <begin position="180"/>
        <end position="194"/>
    </location>
</feature>
<evidence type="ECO:0000313" key="3">
    <source>
        <dbReference type="Proteomes" id="UP001165586"/>
    </source>
</evidence>
<feature type="compositionally biased region" description="Basic and acidic residues" evidence="1">
    <location>
        <begin position="20"/>
        <end position="31"/>
    </location>
</feature>
<evidence type="ECO:0008006" key="4">
    <source>
        <dbReference type="Google" id="ProtNLM"/>
    </source>
</evidence>
<keyword evidence="3" id="KW-1185">Reference proteome</keyword>
<organism evidence="2 3">
    <name type="scientific">Herbiconiux daphne</name>
    <dbReference type="NCBI Taxonomy" id="2970914"/>
    <lineage>
        <taxon>Bacteria</taxon>
        <taxon>Bacillati</taxon>
        <taxon>Actinomycetota</taxon>
        <taxon>Actinomycetes</taxon>
        <taxon>Micrococcales</taxon>
        <taxon>Microbacteriaceae</taxon>
        <taxon>Herbiconiux</taxon>
    </lineage>
</organism>
<feature type="region of interest" description="Disordered" evidence="1">
    <location>
        <begin position="172"/>
        <end position="194"/>
    </location>
</feature>
<dbReference type="EMBL" id="JANLCJ010000005">
    <property type="protein sequence ID" value="MCS5735221.1"/>
    <property type="molecule type" value="Genomic_DNA"/>
</dbReference>
<feature type="region of interest" description="Disordered" evidence="1">
    <location>
        <begin position="1"/>
        <end position="31"/>
    </location>
</feature>
<name>A0ABT2H5M4_9MICO</name>
<proteinExistence type="predicted"/>
<dbReference type="RefSeq" id="WP_259540128.1">
    <property type="nucleotide sequence ID" value="NZ_JANLCJ010000005.1"/>
</dbReference>
<evidence type="ECO:0000256" key="1">
    <source>
        <dbReference type="SAM" id="MobiDB-lite"/>
    </source>
</evidence>
<comment type="caution">
    <text evidence="2">The sequence shown here is derived from an EMBL/GenBank/DDBJ whole genome shotgun (WGS) entry which is preliminary data.</text>
</comment>
<protein>
    <recommendedName>
        <fullName evidence="4">DUF3618 domain-containing protein</fullName>
    </recommendedName>
</protein>
<gene>
    <name evidence="2" type="ORF">N1032_15850</name>
</gene>